<sequence length="1009" mass="107939">MQPATPQRERLFAYIWRCSRGEQLRVLAVVLLSMPFYYASLDVPKLIVTDAIQGRAFQSSATAPLFRIVSPWSGAVLFPGIEFDRTSYLFALSGLFLALVLVNGAFKYVINMRKGALGERVLQRLRFELFAALVARTPDAGRRISASEAATIIKDEVEPVGGFVGDAFIQPIFLFGQAATALAFILIQSLPLGVCAGALVGVQAVIIPRLRREQLRLGRMRQLQSRALAGRIGEVVDGLDEVRNHGAAPYEMSRIAGRLEELFSIRYRLYGRKFAAKFANNLLAQATPFLFYSLGGYFALHGELAIGQLVAVIAAYRDLPPPVKELIDWDQQRMDVEVKFQQVVEQFPALDAPAATGALTPAEPAGAVLSAVAVELGGSPGEPGSEKVSLSIAPGDHAALFGPHELASALASALAGRRQPASGHVSYGDNRLDQMDDATLGRLFAYAGPDPAVFAGSFRDNLLYGLRRGGDAQWLDLDAAGVSSLEELGEAVLRVVRVVDLEADMRRAGLAARIDPAAEPDLAARIVAARDALAEALAAANASDLVESFDPERYGERLSIRENLLFGPLPEPEAAAEAAPFLAVTLYRLELGDALEAIGRGFAATMVEIFADFGPQSLVVQRFAFMSAEALDGHRRALERHGLGRATSEDRLNFLTLALRYCEPVHRLGLLDDALRARILAARPAVAEAAAAAGVTLPVYDPAAYTPGASLRDNLLFGRVVSEAPSAGERLAEALEGALAQTGLTRVVLDVGLDQPVGPGGRELYATQRAALALGRCLLKRPAVLVLDGALQAYGDVRGAQALAAIRAFMHGRTLVAACGPGVERAGFTQAVELGTGRARVRAGARESAPAPARPEAMSEEVRALRAVPMLASLETARLKLLAFTGERVAFAPGHVLMRQGDEAHDALVLLSGDATVWIQGDAGALRLGVTEPGAIVGEMGALTRGRRNATVTANTPVRALRIRRDVLTELVLEYPDFGLRLLQAQIQRTAEVERRLLEARNADAPPEP</sequence>
<evidence type="ECO:0000256" key="3">
    <source>
        <dbReference type="ARBA" id="ARBA00022989"/>
    </source>
</evidence>
<feature type="transmembrane region" description="Helical" evidence="5">
    <location>
        <begin position="88"/>
        <end position="110"/>
    </location>
</feature>
<evidence type="ECO:0000256" key="1">
    <source>
        <dbReference type="ARBA" id="ARBA00004651"/>
    </source>
</evidence>
<feature type="domain" description="Cyclic nucleotide-binding" evidence="6">
    <location>
        <begin position="870"/>
        <end position="989"/>
    </location>
</feature>
<evidence type="ECO:0000313" key="9">
    <source>
        <dbReference type="Proteomes" id="UP000603912"/>
    </source>
</evidence>
<evidence type="ECO:0000256" key="4">
    <source>
        <dbReference type="ARBA" id="ARBA00023136"/>
    </source>
</evidence>
<dbReference type="CDD" id="cd00038">
    <property type="entry name" value="CAP_ED"/>
    <property type="match status" value="1"/>
</dbReference>
<dbReference type="RefSeq" id="WP_188517819.1">
    <property type="nucleotide sequence ID" value="NZ_BMES01000002.1"/>
</dbReference>
<dbReference type="EMBL" id="BMES01000002">
    <property type="protein sequence ID" value="GGH19246.1"/>
    <property type="molecule type" value="Genomic_DNA"/>
</dbReference>
<feature type="transmembrane region" description="Helical" evidence="5">
    <location>
        <begin position="24"/>
        <end position="41"/>
    </location>
</feature>
<reference evidence="8" key="2">
    <citation type="submission" date="2020-09" db="EMBL/GenBank/DDBJ databases">
        <authorList>
            <person name="Sun Q."/>
            <person name="Zhou Y."/>
        </authorList>
    </citation>
    <scope>NUCLEOTIDE SEQUENCE</scope>
    <source>
        <strain evidence="8">CGMCC 1.12214</strain>
    </source>
</reference>
<evidence type="ECO:0008006" key="10">
    <source>
        <dbReference type="Google" id="ProtNLM"/>
    </source>
</evidence>
<feature type="domain" description="ABC transmembrane type-1" evidence="7">
    <location>
        <begin position="72"/>
        <end position="328"/>
    </location>
</feature>
<dbReference type="PANTHER" id="PTHR24221:SF654">
    <property type="entry name" value="ATP-BINDING CASSETTE SUB-FAMILY B MEMBER 6"/>
    <property type="match status" value="1"/>
</dbReference>
<dbReference type="SUPFAM" id="SSF51206">
    <property type="entry name" value="cAMP-binding domain-like"/>
    <property type="match status" value="1"/>
</dbReference>
<dbReference type="InterPro" id="IPR027417">
    <property type="entry name" value="P-loop_NTPase"/>
</dbReference>
<dbReference type="Proteomes" id="UP000603912">
    <property type="component" value="Unassembled WGS sequence"/>
</dbReference>
<dbReference type="SMART" id="SM00100">
    <property type="entry name" value="cNMP"/>
    <property type="match status" value="1"/>
</dbReference>
<reference evidence="8" key="1">
    <citation type="journal article" date="2014" name="Int. J. Syst. Evol. Microbiol.">
        <title>Complete genome sequence of Corynebacterium casei LMG S-19264T (=DSM 44701T), isolated from a smear-ripened cheese.</title>
        <authorList>
            <consortium name="US DOE Joint Genome Institute (JGI-PGF)"/>
            <person name="Walter F."/>
            <person name="Albersmeier A."/>
            <person name="Kalinowski J."/>
            <person name="Ruckert C."/>
        </authorList>
    </citation>
    <scope>NUCLEOTIDE SEQUENCE</scope>
    <source>
        <strain evidence="8">CGMCC 1.12214</strain>
    </source>
</reference>
<evidence type="ECO:0000256" key="2">
    <source>
        <dbReference type="ARBA" id="ARBA00022692"/>
    </source>
</evidence>
<dbReference type="SUPFAM" id="SSF90123">
    <property type="entry name" value="ABC transporter transmembrane region"/>
    <property type="match status" value="1"/>
</dbReference>
<dbReference type="PROSITE" id="PS50042">
    <property type="entry name" value="CNMP_BINDING_3"/>
    <property type="match status" value="1"/>
</dbReference>
<evidence type="ECO:0000313" key="8">
    <source>
        <dbReference type="EMBL" id="GGH19246.1"/>
    </source>
</evidence>
<dbReference type="GO" id="GO:0140359">
    <property type="term" value="F:ABC-type transporter activity"/>
    <property type="evidence" value="ECO:0007669"/>
    <property type="project" value="InterPro"/>
</dbReference>
<dbReference type="InterPro" id="IPR039421">
    <property type="entry name" value="Type_1_exporter"/>
</dbReference>
<dbReference type="GO" id="GO:0034040">
    <property type="term" value="F:ATPase-coupled lipid transmembrane transporter activity"/>
    <property type="evidence" value="ECO:0007669"/>
    <property type="project" value="TreeGrafter"/>
</dbReference>
<keyword evidence="4 5" id="KW-0472">Membrane</keyword>
<dbReference type="Gene3D" id="1.20.1560.10">
    <property type="entry name" value="ABC transporter type 1, transmembrane domain"/>
    <property type="match status" value="1"/>
</dbReference>
<dbReference type="PROSITE" id="PS50929">
    <property type="entry name" value="ABC_TM1F"/>
    <property type="match status" value="1"/>
</dbReference>
<accession>A0A917I729</accession>
<dbReference type="InterPro" id="IPR011527">
    <property type="entry name" value="ABC1_TM_dom"/>
</dbReference>
<dbReference type="Gene3D" id="2.60.120.10">
    <property type="entry name" value="Jelly Rolls"/>
    <property type="match status" value="1"/>
</dbReference>
<dbReference type="InterPro" id="IPR018490">
    <property type="entry name" value="cNMP-bd_dom_sf"/>
</dbReference>
<dbReference type="Pfam" id="PF00027">
    <property type="entry name" value="cNMP_binding"/>
    <property type="match status" value="1"/>
</dbReference>
<keyword evidence="3 5" id="KW-1133">Transmembrane helix</keyword>
<evidence type="ECO:0000259" key="6">
    <source>
        <dbReference type="PROSITE" id="PS50042"/>
    </source>
</evidence>
<dbReference type="InterPro" id="IPR036640">
    <property type="entry name" value="ABC1_TM_sf"/>
</dbReference>
<feature type="transmembrane region" description="Helical" evidence="5">
    <location>
        <begin position="181"/>
        <end position="207"/>
    </location>
</feature>
<dbReference type="SUPFAM" id="SSF52540">
    <property type="entry name" value="P-loop containing nucleoside triphosphate hydrolases"/>
    <property type="match status" value="1"/>
</dbReference>
<evidence type="ECO:0000256" key="5">
    <source>
        <dbReference type="SAM" id="Phobius"/>
    </source>
</evidence>
<organism evidence="8 9">
    <name type="scientific">Alsobacter metallidurans</name>
    <dbReference type="NCBI Taxonomy" id="340221"/>
    <lineage>
        <taxon>Bacteria</taxon>
        <taxon>Pseudomonadati</taxon>
        <taxon>Pseudomonadota</taxon>
        <taxon>Alphaproteobacteria</taxon>
        <taxon>Hyphomicrobiales</taxon>
        <taxon>Alsobacteraceae</taxon>
        <taxon>Alsobacter</taxon>
    </lineage>
</organism>
<dbReference type="InterPro" id="IPR000595">
    <property type="entry name" value="cNMP-bd_dom"/>
</dbReference>
<comment type="subcellular location">
    <subcellularLocation>
        <location evidence="1">Cell membrane</location>
        <topology evidence="1">Multi-pass membrane protein</topology>
    </subcellularLocation>
</comment>
<dbReference type="AlphaFoldDB" id="A0A917I729"/>
<gene>
    <name evidence="8" type="ORF">GCM10007036_21990</name>
</gene>
<protein>
    <recommendedName>
        <fullName evidence="10">ABC transport system ATP-binding protein</fullName>
    </recommendedName>
</protein>
<dbReference type="Gene3D" id="3.40.50.300">
    <property type="entry name" value="P-loop containing nucleotide triphosphate hydrolases"/>
    <property type="match status" value="2"/>
</dbReference>
<evidence type="ECO:0000259" key="7">
    <source>
        <dbReference type="PROSITE" id="PS50929"/>
    </source>
</evidence>
<comment type="caution">
    <text evidence="8">The sequence shown here is derived from an EMBL/GenBank/DDBJ whole genome shotgun (WGS) entry which is preliminary data.</text>
</comment>
<name>A0A917I729_9HYPH</name>
<dbReference type="InterPro" id="IPR014710">
    <property type="entry name" value="RmlC-like_jellyroll"/>
</dbReference>
<keyword evidence="2 5" id="KW-0812">Transmembrane</keyword>
<dbReference type="GO" id="GO:0005524">
    <property type="term" value="F:ATP binding"/>
    <property type="evidence" value="ECO:0007669"/>
    <property type="project" value="InterPro"/>
</dbReference>
<dbReference type="PANTHER" id="PTHR24221">
    <property type="entry name" value="ATP-BINDING CASSETTE SUB-FAMILY B"/>
    <property type="match status" value="1"/>
</dbReference>
<keyword evidence="9" id="KW-1185">Reference proteome</keyword>
<proteinExistence type="predicted"/>
<dbReference type="GO" id="GO:0005886">
    <property type="term" value="C:plasma membrane"/>
    <property type="evidence" value="ECO:0007669"/>
    <property type="project" value="UniProtKB-SubCell"/>
</dbReference>
<dbReference type="Pfam" id="PF00664">
    <property type="entry name" value="ABC_membrane"/>
    <property type="match status" value="1"/>
</dbReference>